<dbReference type="InterPro" id="IPR011268">
    <property type="entry name" value="Purine_phosphorylase"/>
</dbReference>
<comment type="similarity">
    <text evidence="3">Belongs to the PNP/MTAP phosphorylase family.</text>
</comment>
<keyword evidence="11" id="KW-1185">Reference proteome</keyword>
<keyword evidence="6" id="KW-0808">Transferase</keyword>
<dbReference type="EC" id="2.4.2.1" evidence="4"/>
<feature type="domain" description="Nucleoside phosphorylase" evidence="9">
    <location>
        <begin position="161"/>
        <end position="406"/>
    </location>
</feature>
<protein>
    <recommendedName>
        <fullName evidence="4">purine-nucleoside phosphorylase</fullName>
        <ecNumber evidence="4">2.4.2.1</ecNumber>
    </recommendedName>
    <alternativeName>
        <fullName evidence="7">Inosine-guanosine phosphorylase</fullName>
    </alternativeName>
</protein>
<evidence type="ECO:0000259" key="9">
    <source>
        <dbReference type="Pfam" id="PF01048"/>
    </source>
</evidence>
<comment type="caution">
    <text evidence="10">The sequence shown here is derived from an EMBL/GenBank/DDBJ whole genome shotgun (WGS) entry which is preliminary data.</text>
</comment>
<proteinExistence type="inferred from homology"/>
<evidence type="ECO:0000256" key="1">
    <source>
        <dbReference type="ARBA" id="ARBA00002678"/>
    </source>
</evidence>
<comment type="pathway">
    <text evidence="2">Purine metabolism; purine nucleoside salvage.</text>
</comment>
<evidence type="ECO:0000256" key="8">
    <source>
        <dbReference type="ARBA" id="ARBA00048556"/>
    </source>
</evidence>
<dbReference type="InterPro" id="IPR000845">
    <property type="entry name" value="Nucleoside_phosphorylase_d"/>
</dbReference>
<organism evidence="10 11">
    <name type="scientific">Lancefieldella rimae</name>
    <dbReference type="NCBI Taxonomy" id="1383"/>
    <lineage>
        <taxon>Bacteria</taxon>
        <taxon>Bacillati</taxon>
        <taxon>Actinomycetota</taxon>
        <taxon>Coriobacteriia</taxon>
        <taxon>Coriobacteriales</taxon>
        <taxon>Atopobiaceae</taxon>
        <taxon>Lancefieldella</taxon>
    </lineage>
</organism>
<dbReference type="Proteomes" id="UP000051927">
    <property type="component" value="Unassembled WGS sequence"/>
</dbReference>
<dbReference type="Gene3D" id="3.40.50.1580">
    <property type="entry name" value="Nucleoside phosphorylase domain"/>
    <property type="match status" value="1"/>
</dbReference>
<keyword evidence="5" id="KW-0328">Glycosyltransferase</keyword>
<accession>A0ABR5PZE2</accession>
<evidence type="ECO:0000313" key="11">
    <source>
        <dbReference type="Proteomes" id="UP000051927"/>
    </source>
</evidence>
<dbReference type="InterPro" id="IPR007553">
    <property type="entry name" value="2-thiour_desulf"/>
</dbReference>
<dbReference type="InterPro" id="IPR035994">
    <property type="entry name" value="Nucleoside_phosphorylase_sf"/>
</dbReference>
<dbReference type="CDD" id="cd09009">
    <property type="entry name" value="PNP-EcPNPII_like"/>
    <property type="match status" value="1"/>
</dbReference>
<dbReference type="Pfam" id="PF01048">
    <property type="entry name" value="PNP_UDP_1"/>
    <property type="match status" value="1"/>
</dbReference>
<reference evidence="10 11" key="1">
    <citation type="journal article" date="2015" name="Genome Announc.">
        <title>Expanding the biotechnology potential of lactobacilli through comparative genomics of 213 strains and associated genera.</title>
        <authorList>
            <person name="Sun Z."/>
            <person name="Harris H.M."/>
            <person name="McCann A."/>
            <person name="Guo C."/>
            <person name="Argimon S."/>
            <person name="Zhang W."/>
            <person name="Yang X."/>
            <person name="Jeffery I.B."/>
            <person name="Cooney J.C."/>
            <person name="Kagawa T.F."/>
            <person name="Liu W."/>
            <person name="Song Y."/>
            <person name="Salvetti E."/>
            <person name="Wrobel A."/>
            <person name="Rasinkangas P."/>
            <person name="Parkhill J."/>
            <person name="Rea M.C."/>
            <person name="O'Sullivan O."/>
            <person name="Ritari J."/>
            <person name="Douillard F.P."/>
            <person name="Paul Ross R."/>
            <person name="Yang R."/>
            <person name="Briner A.E."/>
            <person name="Felis G.E."/>
            <person name="de Vos W.M."/>
            <person name="Barrangou R."/>
            <person name="Klaenhammer T.R."/>
            <person name="Caufield P.W."/>
            <person name="Cui Y."/>
            <person name="Zhang H."/>
            <person name="O'Toole P.W."/>
        </authorList>
    </citation>
    <scope>NUCLEOTIDE SEQUENCE [LARGE SCALE GENOMIC DNA]</scope>
    <source>
        <strain evidence="10 11">DSM 7090</strain>
    </source>
</reference>
<name>A0ABR5PZE2_9ACTN</name>
<comment type="catalytic activity">
    <reaction evidence="8">
        <text>a purine 2'-deoxy-D-ribonucleoside + phosphate = a purine nucleobase + 2-deoxy-alpha-D-ribose 1-phosphate</text>
        <dbReference type="Rhea" id="RHEA:36431"/>
        <dbReference type="ChEBI" id="CHEBI:26386"/>
        <dbReference type="ChEBI" id="CHEBI:43474"/>
        <dbReference type="ChEBI" id="CHEBI:57259"/>
        <dbReference type="ChEBI" id="CHEBI:142361"/>
        <dbReference type="EC" id="2.4.2.1"/>
    </reaction>
</comment>
<dbReference type="PANTHER" id="PTHR11904:SF9">
    <property type="entry name" value="PURINE NUCLEOSIDE PHOSPHORYLASE-RELATED"/>
    <property type="match status" value="1"/>
</dbReference>
<evidence type="ECO:0000256" key="6">
    <source>
        <dbReference type="ARBA" id="ARBA00022679"/>
    </source>
</evidence>
<dbReference type="EMBL" id="JQCP01000003">
    <property type="protein sequence ID" value="KRO01964.1"/>
    <property type="molecule type" value="Genomic_DNA"/>
</dbReference>
<evidence type="ECO:0000256" key="2">
    <source>
        <dbReference type="ARBA" id="ARBA00005058"/>
    </source>
</evidence>
<dbReference type="SUPFAM" id="SSF53167">
    <property type="entry name" value="Purine and uridine phosphorylases"/>
    <property type="match status" value="1"/>
</dbReference>
<evidence type="ECO:0000256" key="4">
    <source>
        <dbReference type="ARBA" id="ARBA00011886"/>
    </source>
</evidence>
<evidence type="ECO:0000256" key="7">
    <source>
        <dbReference type="ARBA" id="ARBA00031036"/>
    </source>
</evidence>
<evidence type="ECO:0000313" key="10">
    <source>
        <dbReference type="EMBL" id="KRO01964.1"/>
    </source>
</evidence>
<comment type="function">
    <text evidence="1">The purine nucleoside phosphorylases catalyze the phosphorolytic breakdown of the N-glycosidic bond in the beta-(deoxy)ribonucleoside molecules, with the formation of the corresponding free purine bases and pentose-1-phosphate. Cleaves guanosine, inosine, 2'-deoxyguanosine and 2'-deoxyinosine.</text>
</comment>
<evidence type="ECO:0000256" key="5">
    <source>
        <dbReference type="ARBA" id="ARBA00022676"/>
    </source>
</evidence>
<sequence length="408" mass="43389">MITGFILEIGSVMKVVISACLLGFPVRYDGGAKTSRAVQELASKVEAMHLCPEVRSGLPTPRPPAEQRDGRIWLKDGTEVTDSFQKGALCSLATAREFGATLAVLKAKSPSCGVHEVYDGTYSGKLIPGEGIFARHLEEEGICVVTEKTVEEIKPSVEHPVALVLGTGLGHLANLVKPVRRIDYRDIEGFPVDAQPVTGHSFEATIGTIDGVPVVVYPGRVHLYQGYSAAEVTALVQHAHHLGCRDIIFAGATGAVPGNAGTGLGIITDQINLTGTNPLAEWAGLKNVETPFVDMNDAYSPYLRTLARGVADDLGITVEEGIFAGLLGPNFETPAEVNMLRAMNVSYTGVSTALEVIMARALNMNVLGLTLAANPAGARGTTHKSVLEAAEHYADDFERLVRGILRLL</sequence>
<gene>
    <name evidence="10" type="ORF">IV60_GL001213</name>
</gene>
<dbReference type="Pfam" id="PF04463">
    <property type="entry name" value="2-thiour_desulf"/>
    <property type="match status" value="1"/>
</dbReference>
<dbReference type="PANTHER" id="PTHR11904">
    <property type="entry name" value="METHYLTHIOADENOSINE/PURINE NUCLEOSIDE PHOSPHORYLASE"/>
    <property type="match status" value="1"/>
</dbReference>
<evidence type="ECO:0000256" key="3">
    <source>
        <dbReference type="ARBA" id="ARBA00006751"/>
    </source>
</evidence>